<evidence type="ECO:0000256" key="2">
    <source>
        <dbReference type="ARBA" id="ARBA00023125"/>
    </source>
</evidence>
<sequence>MAERTEQPTRRERLLAAGREAFGRQPYDEVSLTDIAKRAGVAHGLPFHYFSNKRGFFIEVVRSIAGEMRIVHSGTKDLPPAAAVREALDRHIDYFEMRPHTLLGPMRSALVADPRVREVFDAARWDGARSVLRMIGLDDPSPAVELVVRAWQAFHDDLVSRWLVDRKFPRERIVEMLFSSLDSALESATILDPETRIDLTVLRD</sequence>
<proteinExistence type="predicted"/>
<dbReference type="PANTHER" id="PTHR30055">
    <property type="entry name" value="HTH-TYPE TRANSCRIPTIONAL REGULATOR RUTR"/>
    <property type="match status" value="1"/>
</dbReference>
<evidence type="ECO:0000313" key="6">
    <source>
        <dbReference type="EMBL" id="MTD54974.1"/>
    </source>
</evidence>
<dbReference type="Proteomes" id="UP000440096">
    <property type="component" value="Unassembled WGS sequence"/>
</dbReference>
<keyword evidence="1" id="KW-0805">Transcription regulation</keyword>
<feature type="domain" description="HTH tetR-type" evidence="5">
    <location>
        <begin position="8"/>
        <end position="68"/>
    </location>
</feature>
<dbReference type="EMBL" id="WMBA01000016">
    <property type="protein sequence ID" value="MTD54974.1"/>
    <property type="molecule type" value="Genomic_DNA"/>
</dbReference>
<dbReference type="InterPro" id="IPR009057">
    <property type="entry name" value="Homeodomain-like_sf"/>
</dbReference>
<dbReference type="AlphaFoldDB" id="A0A6N7Z427"/>
<reference evidence="6 7" key="1">
    <citation type="submission" date="2019-11" db="EMBL/GenBank/DDBJ databases">
        <title>Draft genome of Amycolatopsis RM579.</title>
        <authorList>
            <person name="Duangmal K."/>
            <person name="Mingma R."/>
        </authorList>
    </citation>
    <scope>NUCLEOTIDE SEQUENCE [LARGE SCALE GENOMIC DNA]</scope>
    <source>
        <strain evidence="6 7">RM579</strain>
    </source>
</reference>
<evidence type="ECO:0000256" key="3">
    <source>
        <dbReference type="ARBA" id="ARBA00023163"/>
    </source>
</evidence>
<comment type="caution">
    <text evidence="6">The sequence shown here is derived from an EMBL/GenBank/DDBJ whole genome shotgun (WGS) entry which is preliminary data.</text>
</comment>
<dbReference type="Gene3D" id="1.10.357.10">
    <property type="entry name" value="Tetracycline Repressor, domain 2"/>
    <property type="match status" value="1"/>
</dbReference>
<accession>A0A6N7Z427</accession>
<feature type="DNA-binding region" description="H-T-H motif" evidence="4">
    <location>
        <begin position="31"/>
        <end position="50"/>
    </location>
</feature>
<keyword evidence="2 4" id="KW-0238">DNA-binding</keyword>
<dbReference type="Pfam" id="PF00440">
    <property type="entry name" value="TetR_N"/>
    <property type="match status" value="1"/>
</dbReference>
<organism evidence="6 7">
    <name type="scientific">Amycolatopsis pithecellobii</name>
    <dbReference type="NCBI Taxonomy" id="664692"/>
    <lineage>
        <taxon>Bacteria</taxon>
        <taxon>Bacillati</taxon>
        <taxon>Actinomycetota</taxon>
        <taxon>Actinomycetes</taxon>
        <taxon>Pseudonocardiales</taxon>
        <taxon>Pseudonocardiaceae</taxon>
        <taxon>Amycolatopsis</taxon>
    </lineage>
</organism>
<evidence type="ECO:0000256" key="1">
    <source>
        <dbReference type="ARBA" id="ARBA00023015"/>
    </source>
</evidence>
<protein>
    <submittedName>
        <fullName evidence="6">TetR family transcriptional regulator</fullName>
    </submittedName>
</protein>
<name>A0A6N7Z427_9PSEU</name>
<evidence type="ECO:0000313" key="7">
    <source>
        <dbReference type="Proteomes" id="UP000440096"/>
    </source>
</evidence>
<dbReference type="PROSITE" id="PS50977">
    <property type="entry name" value="HTH_TETR_2"/>
    <property type="match status" value="1"/>
</dbReference>
<evidence type="ECO:0000259" key="5">
    <source>
        <dbReference type="PROSITE" id="PS50977"/>
    </source>
</evidence>
<dbReference type="PANTHER" id="PTHR30055:SF234">
    <property type="entry name" value="HTH-TYPE TRANSCRIPTIONAL REGULATOR BETI"/>
    <property type="match status" value="1"/>
</dbReference>
<dbReference type="GO" id="GO:0003700">
    <property type="term" value="F:DNA-binding transcription factor activity"/>
    <property type="evidence" value="ECO:0007669"/>
    <property type="project" value="TreeGrafter"/>
</dbReference>
<dbReference type="SUPFAM" id="SSF46689">
    <property type="entry name" value="Homeodomain-like"/>
    <property type="match status" value="1"/>
</dbReference>
<dbReference type="InterPro" id="IPR001647">
    <property type="entry name" value="HTH_TetR"/>
</dbReference>
<evidence type="ECO:0000256" key="4">
    <source>
        <dbReference type="PROSITE-ProRule" id="PRU00335"/>
    </source>
</evidence>
<keyword evidence="3" id="KW-0804">Transcription</keyword>
<dbReference type="InterPro" id="IPR050109">
    <property type="entry name" value="HTH-type_TetR-like_transc_reg"/>
</dbReference>
<dbReference type="RefSeq" id="WP_154757170.1">
    <property type="nucleotide sequence ID" value="NZ_WMBA01000016.1"/>
</dbReference>
<dbReference type="OrthoDB" id="8479950at2"/>
<gene>
    <name evidence="6" type="ORF">GKO32_13440</name>
</gene>
<dbReference type="GO" id="GO:0000976">
    <property type="term" value="F:transcription cis-regulatory region binding"/>
    <property type="evidence" value="ECO:0007669"/>
    <property type="project" value="TreeGrafter"/>
</dbReference>
<keyword evidence="7" id="KW-1185">Reference proteome</keyword>